<dbReference type="AlphaFoldDB" id="A0A9P4G8P1"/>
<feature type="transmembrane region" description="Helical" evidence="1">
    <location>
        <begin position="78"/>
        <end position="102"/>
    </location>
</feature>
<evidence type="ECO:0000313" key="2">
    <source>
        <dbReference type="EMBL" id="KAF1840774.1"/>
    </source>
</evidence>
<keyword evidence="1" id="KW-0812">Transmembrane</keyword>
<dbReference type="EMBL" id="ML976619">
    <property type="protein sequence ID" value="KAF1840774.1"/>
    <property type="molecule type" value="Genomic_DNA"/>
</dbReference>
<comment type="caution">
    <text evidence="2">The sequence shown here is derived from an EMBL/GenBank/DDBJ whole genome shotgun (WGS) entry which is preliminary data.</text>
</comment>
<feature type="transmembrane region" description="Helical" evidence="1">
    <location>
        <begin position="14"/>
        <end position="34"/>
    </location>
</feature>
<keyword evidence="1" id="KW-1133">Transmembrane helix</keyword>
<dbReference type="GeneID" id="63847721"/>
<evidence type="ECO:0000256" key="1">
    <source>
        <dbReference type="SAM" id="Phobius"/>
    </source>
</evidence>
<gene>
    <name evidence="2" type="ORF">K460DRAFT_321243</name>
</gene>
<sequence>MDFIQDYASLLPRLLPPSLYNPLFTILTTTFGLMRTLQTHLSPLLTRLVTQPDVASILALLAILFISLKILDMMYRAVIFWVNMVLRLVFWGSILLVGLWVWNRGMDGFLEDVQGLGAHWMGEFEKYSGEVKEFQRQKEDQLRFQAAQKQKGRGWR</sequence>
<keyword evidence="1" id="KW-0472">Membrane</keyword>
<dbReference type="Pfam" id="PF12716">
    <property type="entry name" value="Apq12"/>
    <property type="match status" value="1"/>
</dbReference>
<name>A0A9P4G8P1_9PLEO</name>
<keyword evidence="3" id="KW-1185">Reference proteome</keyword>
<evidence type="ECO:0008006" key="4">
    <source>
        <dbReference type="Google" id="ProtNLM"/>
    </source>
</evidence>
<organism evidence="2 3">
    <name type="scientific">Cucurbitaria berberidis CBS 394.84</name>
    <dbReference type="NCBI Taxonomy" id="1168544"/>
    <lineage>
        <taxon>Eukaryota</taxon>
        <taxon>Fungi</taxon>
        <taxon>Dikarya</taxon>
        <taxon>Ascomycota</taxon>
        <taxon>Pezizomycotina</taxon>
        <taxon>Dothideomycetes</taxon>
        <taxon>Pleosporomycetidae</taxon>
        <taxon>Pleosporales</taxon>
        <taxon>Pleosporineae</taxon>
        <taxon>Cucurbitariaceae</taxon>
        <taxon>Cucurbitaria</taxon>
    </lineage>
</organism>
<dbReference type="OrthoDB" id="3559694at2759"/>
<dbReference type="InterPro" id="IPR024316">
    <property type="entry name" value="APQ12"/>
</dbReference>
<proteinExistence type="predicted"/>
<dbReference type="RefSeq" id="XP_040783337.1">
    <property type="nucleotide sequence ID" value="XM_040930469.1"/>
</dbReference>
<reference evidence="2" key="1">
    <citation type="submission" date="2020-01" db="EMBL/GenBank/DDBJ databases">
        <authorList>
            <consortium name="DOE Joint Genome Institute"/>
            <person name="Haridas S."/>
            <person name="Albert R."/>
            <person name="Binder M."/>
            <person name="Bloem J."/>
            <person name="Labutti K."/>
            <person name="Salamov A."/>
            <person name="Andreopoulos B."/>
            <person name="Baker S.E."/>
            <person name="Barry K."/>
            <person name="Bills G."/>
            <person name="Bluhm B.H."/>
            <person name="Cannon C."/>
            <person name="Castanera R."/>
            <person name="Culley D.E."/>
            <person name="Daum C."/>
            <person name="Ezra D."/>
            <person name="Gonzalez J.B."/>
            <person name="Henrissat B."/>
            <person name="Kuo A."/>
            <person name="Liang C."/>
            <person name="Lipzen A."/>
            <person name="Lutzoni F."/>
            <person name="Magnuson J."/>
            <person name="Mondo S."/>
            <person name="Nolan M."/>
            <person name="Ohm R."/>
            <person name="Pangilinan J."/>
            <person name="Park H.-J."/>
            <person name="Ramirez L."/>
            <person name="Alfaro M."/>
            <person name="Sun H."/>
            <person name="Tritt A."/>
            <person name="Yoshinaga Y."/>
            <person name="Zwiers L.-H."/>
            <person name="Turgeon B.G."/>
            <person name="Goodwin S.B."/>
            <person name="Spatafora J.W."/>
            <person name="Crous P.W."/>
            <person name="Grigoriev I.V."/>
        </authorList>
    </citation>
    <scope>NUCLEOTIDE SEQUENCE</scope>
    <source>
        <strain evidence="2">CBS 394.84</strain>
    </source>
</reference>
<accession>A0A9P4G8P1</accession>
<evidence type="ECO:0000313" key="3">
    <source>
        <dbReference type="Proteomes" id="UP000800039"/>
    </source>
</evidence>
<protein>
    <recommendedName>
        <fullName evidence="4">Nuclear pore assembly and biogenesis-domain-containing protein</fullName>
    </recommendedName>
</protein>
<dbReference type="Proteomes" id="UP000800039">
    <property type="component" value="Unassembled WGS sequence"/>
</dbReference>
<feature type="transmembrane region" description="Helical" evidence="1">
    <location>
        <begin position="54"/>
        <end position="71"/>
    </location>
</feature>